<dbReference type="RefSeq" id="WP_216520637.1">
    <property type="nucleotide sequence ID" value="NZ_JAHLPM010000011.1"/>
</dbReference>
<reference evidence="1 2" key="1">
    <citation type="submission" date="2021-06" db="EMBL/GenBank/DDBJ databases">
        <authorList>
            <person name="Sun Q."/>
            <person name="Li D."/>
        </authorList>
    </citation>
    <scope>NUCLEOTIDE SEQUENCE [LARGE SCALE GENOMIC DNA]</scope>
    <source>
        <strain evidence="1 2">MSJ-40</strain>
    </source>
</reference>
<keyword evidence="2" id="KW-1185">Reference proteome</keyword>
<sequence length="396" mass="46394">MDKKLNLYFFGEIGTYDKYNPSYICSKKFIPEILYLIAYNEPFSITKNEIIEKLKIDNEKFDDLILSLKIINAIDIKENRYKINFPVFLERDIDILNKHLVDIGAIIGKKIIEMSQLLNDKISNLENHNYFSKERLLYHIICDDVFDDTAFDFLAERNIISISKRQPGNRDYIIIGYEDCEEVEVHSNRLLCSSNNYSSKNFTFNSFGDSDGIRKDVYRFFRKTQKSLETVTPFQNLNLSYIKLVDDINDLIIEKCGEMMLKCFSKEISYNDLSREEQDIVDFLKELNYLTINKESHIISCNIPVFKKEDDKVINEISNIILNHIFGIVKSTFEEVENKATGLTSIRHKVSIKEIGNELWHQIFGLTNEYLARKGFVQLPEHVKGEGRYLRSLRVK</sequence>
<protein>
    <submittedName>
        <fullName evidence="1">Uncharacterized protein</fullName>
    </submittedName>
</protein>
<dbReference type="EMBL" id="JAHLPM010000011">
    <property type="protein sequence ID" value="MBU5439024.1"/>
    <property type="molecule type" value="Genomic_DNA"/>
</dbReference>
<name>A0ABS6E8D0_9FIRM</name>
<proteinExistence type="predicted"/>
<evidence type="ECO:0000313" key="1">
    <source>
        <dbReference type="EMBL" id="MBU5439024.1"/>
    </source>
</evidence>
<gene>
    <name evidence="1" type="ORF">KQI42_13430</name>
</gene>
<organism evidence="1 2">
    <name type="scientific">Tissierella simiarum</name>
    <dbReference type="NCBI Taxonomy" id="2841534"/>
    <lineage>
        <taxon>Bacteria</taxon>
        <taxon>Bacillati</taxon>
        <taxon>Bacillota</taxon>
        <taxon>Tissierellia</taxon>
        <taxon>Tissierellales</taxon>
        <taxon>Tissierellaceae</taxon>
        <taxon>Tissierella</taxon>
    </lineage>
</organism>
<evidence type="ECO:0000313" key="2">
    <source>
        <dbReference type="Proteomes" id="UP000749471"/>
    </source>
</evidence>
<comment type="caution">
    <text evidence="1">The sequence shown here is derived from an EMBL/GenBank/DDBJ whole genome shotgun (WGS) entry which is preliminary data.</text>
</comment>
<dbReference type="Proteomes" id="UP000749471">
    <property type="component" value="Unassembled WGS sequence"/>
</dbReference>
<accession>A0ABS6E8D0</accession>